<dbReference type="OrthoDB" id="3358078at2759"/>
<evidence type="ECO:0000313" key="3">
    <source>
        <dbReference type="Proteomes" id="UP000183567"/>
    </source>
</evidence>
<dbReference type="EMBL" id="LVVM01002590">
    <property type="protein sequence ID" value="OJA16384.1"/>
    <property type="molecule type" value="Genomic_DNA"/>
</dbReference>
<dbReference type="STRING" id="180088.A0A1J8QSG0"/>
<proteinExistence type="predicted"/>
<dbReference type="Proteomes" id="UP000183567">
    <property type="component" value="Unassembled WGS sequence"/>
</dbReference>
<keyword evidence="3" id="KW-1185">Reference proteome</keyword>
<dbReference type="AlphaFoldDB" id="A0A1J8QSG0"/>
<protein>
    <submittedName>
        <fullName evidence="2">Uncharacterized protein</fullName>
    </submittedName>
</protein>
<evidence type="ECO:0000313" key="2">
    <source>
        <dbReference type="EMBL" id="OJA16384.1"/>
    </source>
</evidence>
<feature type="region of interest" description="Disordered" evidence="1">
    <location>
        <begin position="18"/>
        <end position="64"/>
    </location>
</feature>
<accession>A0A1J8QSG0</accession>
<reference evidence="2 3" key="1">
    <citation type="submission" date="2016-03" db="EMBL/GenBank/DDBJ databases">
        <title>Comparative genomics of the ectomycorrhizal sister species Rhizopogon vinicolor and Rhizopogon vesiculosus (Basidiomycota: Boletales) reveals a divergence of the mating type B locus.</title>
        <authorList>
            <person name="Mujic A.B."/>
            <person name="Kuo A."/>
            <person name="Tritt A."/>
            <person name="Lipzen A."/>
            <person name="Chen C."/>
            <person name="Johnson J."/>
            <person name="Sharma A."/>
            <person name="Barry K."/>
            <person name="Grigoriev I.V."/>
            <person name="Spatafora J.W."/>
        </authorList>
    </citation>
    <scope>NUCLEOTIDE SEQUENCE [LARGE SCALE GENOMIC DNA]</scope>
    <source>
        <strain evidence="2 3">AM-OR11-056</strain>
    </source>
</reference>
<comment type="caution">
    <text evidence="2">The sequence shown here is derived from an EMBL/GenBank/DDBJ whole genome shotgun (WGS) entry which is preliminary data.</text>
</comment>
<name>A0A1J8QSG0_9AGAM</name>
<feature type="compositionally biased region" description="Low complexity" evidence="1">
    <location>
        <begin position="48"/>
        <end position="64"/>
    </location>
</feature>
<organism evidence="2 3">
    <name type="scientific">Rhizopogon vesiculosus</name>
    <dbReference type="NCBI Taxonomy" id="180088"/>
    <lineage>
        <taxon>Eukaryota</taxon>
        <taxon>Fungi</taxon>
        <taxon>Dikarya</taxon>
        <taxon>Basidiomycota</taxon>
        <taxon>Agaricomycotina</taxon>
        <taxon>Agaricomycetes</taxon>
        <taxon>Agaricomycetidae</taxon>
        <taxon>Boletales</taxon>
        <taxon>Suillineae</taxon>
        <taxon>Rhizopogonaceae</taxon>
        <taxon>Rhizopogon</taxon>
    </lineage>
</organism>
<feature type="non-terminal residue" evidence="2">
    <location>
        <position position="64"/>
    </location>
</feature>
<gene>
    <name evidence="2" type="ORF">AZE42_10615</name>
</gene>
<evidence type="ECO:0000256" key="1">
    <source>
        <dbReference type="SAM" id="MobiDB-lite"/>
    </source>
</evidence>
<sequence>MTPCPFISSSKRPLSAIFLGSLPPKEDNSILQPPKSPGAVSTSPGFPSPSATDSTGSSSTGDNE</sequence>